<dbReference type="SUPFAM" id="SSF140453">
    <property type="entry name" value="EsxAB dimer-like"/>
    <property type="match status" value="1"/>
</dbReference>
<name>A0A841AK43_9MICO</name>
<organism evidence="2 3">
    <name type="scientific">Conyzicola lurida</name>
    <dbReference type="NCBI Taxonomy" id="1172621"/>
    <lineage>
        <taxon>Bacteria</taxon>
        <taxon>Bacillati</taxon>
        <taxon>Actinomycetota</taxon>
        <taxon>Actinomycetes</taxon>
        <taxon>Micrococcales</taxon>
        <taxon>Microbacteriaceae</taxon>
        <taxon>Conyzicola</taxon>
    </lineage>
</organism>
<evidence type="ECO:0000313" key="3">
    <source>
        <dbReference type="Proteomes" id="UP000536685"/>
    </source>
</evidence>
<proteinExistence type="inferred from homology"/>
<keyword evidence="3" id="KW-1185">Reference proteome</keyword>
<accession>A0A841AK43</accession>
<dbReference type="Gene3D" id="1.10.287.1060">
    <property type="entry name" value="ESAT-6-like"/>
    <property type="match status" value="1"/>
</dbReference>
<protein>
    <recommendedName>
        <fullName evidence="1">ESAT-6-like protein</fullName>
    </recommendedName>
</protein>
<evidence type="ECO:0000256" key="1">
    <source>
        <dbReference type="RuleBase" id="RU362001"/>
    </source>
</evidence>
<dbReference type="NCBIfam" id="TIGR03930">
    <property type="entry name" value="WXG100_ESAT6"/>
    <property type="match status" value="1"/>
</dbReference>
<comment type="caution">
    <text evidence="2">The sequence shown here is derived from an EMBL/GenBank/DDBJ whole genome shotgun (WGS) entry which is preliminary data.</text>
</comment>
<dbReference type="EMBL" id="JACHMJ010000001">
    <property type="protein sequence ID" value="MBB5842081.1"/>
    <property type="molecule type" value="Genomic_DNA"/>
</dbReference>
<dbReference type="RefSeq" id="WP_184233180.1">
    <property type="nucleotide sequence ID" value="NZ_JACHMJ010000001.1"/>
</dbReference>
<sequence>MTRFQVDSDEVLNASSTMRGTIGRIQGEVAALHGQLANLQATWGGPAAAAFQGAAAAWHATEQRVSDDLTALNQVLTHAGQTYAETEAANTRLFAR</sequence>
<dbReference type="InterPro" id="IPR010310">
    <property type="entry name" value="T7SS_ESAT-6-like"/>
</dbReference>
<dbReference type="Proteomes" id="UP000536685">
    <property type="component" value="Unassembled WGS sequence"/>
</dbReference>
<reference evidence="2 3" key="1">
    <citation type="submission" date="2020-08" db="EMBL/GenBank/DDBJ databases">
        <title>Sequencing the genomes of 1000 actinobacteria strains.</title>
        <authorList>
            <person name="Klenk H.-P."/>
        </authorList>
    </citation>
    <scope>NUCLEOTIDE SEQUENCE [LARGE SCALE GENOMIC DNA]</scope>
    <source>
        <strain evidence="2 3">DSM 105784</strain>
    </source>
</reference>
<gene>
    <name evidence="2" type="ORF">HD599_000404</name>
</gene>
<evidence type="ECO:0000313" key="2">
    <source>
        <dbReference type="EMBL" id="MBB5842081.1"/>
    </source>
</evidence>
<comment type="similarity">
    <text evidence="1">Belongs to the WXG100 family.</text>
</comment>
<dbReference type="InterPro" id="IPR036689">
    <property type="entry name" value="ESAT-6-like_sf"/>
</dbReference>
<dbReference type="Pfam" id="PF06013">
    <property type="entry name" value="WXG100"/>
    <property type="match status" value="1"/>
</dbReference>
<dbReference type="AlphaFoldDB" id="A0A841AK43"/>